<dbReference type="InterPro" id="IPR053256">
    <property type="entry name" value="Kelch_repeat-containing"/>
</dbReference>
<feature type="domain" description="Secretion system C-terminal sorting" evidence="2">
    <location>
        <begin position="884"/>
        <end position="960"/>
    </location>
</feature>
<dbReference type="RefSeq" id="WP_089680896.1">
    <property type="nucleotide sequence ID" value="NZ_FNFO01000003.1"/>
</dbReference>
<dbReference type="Pfam" id="PF22352">
    <property type="entry name" value="K319L-like_PKD"/>
    <property type="match status" value="1"/>
</dbReference>
<dbReference type="AlphaFoldDB" id="A0A1G9D9Z6"/>
<reference evidence="3 4" key="1">
    <citation type="submission" date="2016-10" db="EMBL/GenBank/DDBJ databases">
        <authorList>
            <person name="de Groot N.N."/>
        </authorList>
    </citation>
    <scope>NUCLEOTIDE SEQUENCE [LARGE SCALE GENOMIC DNA]</scope>
    <source>
        <strain evidence="3 4">DSM 25186</strain>
    </source>
</reference>
<dbReference type="NCBIfam" id="TIGR04183">
    <property type="entry name" value="Por_Secre_tail"/>
    <property type="match status" value="1"/>
</dbReference>
<proteinExistence type="predicted"/>
<dbReference type="InterPro" id="IPR015915">
    <property type="entry name" value="Kelch-typ_b-propeller"/>
</dbReference>
<evidence type="ECO:0000313" key="4">
    <source>
        <dbReference type="Proteomes" id="UP000198510"/>
    </source>
</evidence>
<accession>A0A1G9D9Z6</accession>
<dbReference type="SUPFAM" id="SSF49299">
    <property type="entry name" value="PKD domain"/>
    <property type="match status" value="1"/>
</dbReference>
<keyword evidence="1" id="KW-0732">Signal</keyword>
<protein>
    <submittedName>
        <fullName evidence="3">Por secretion system C-terminal sorting domain-containing protein</fullName>
    </submittedName>
</protein>
<dbReference type="OrthoDB" id="175993at2"/>
<evidence type="ECO:0000313" key="3">
    <source>
        <dbReference type="EMBL" id="SDK60614.1"/>
    </source>
</evidence>
<dbReference type="SMART" id="SM00612">
    <property type="entry name" value="Kelch"/>
    <property type="match status" value="4"/>
</dbReference>
<name>A0A1G9D9Z6_9BACT</name>
<dbReference type="Proteomes" id="UP000198510">
    <property type="component" value="Unassembled WGS sequence"/>
</dbReference>
<dbReference type="SUPFAM" id="SSF49785">
    <property type="entry name" value="Galactose-binding domain-like"/>
    <property type="match status" value="1"/>
</dbReference>
<dbReference type="SUPFAM" id="SSF117281">
    <property type="entry name" value="Kelch motif"/>
    <property type="match status" value="2"/>
</dbReference>
<dbReference type="InterPro" id="IPR026444">
    <property type="entry name" value="Secre_tail"/>
</dbReference>
<feature type="chain" id="PRO_5011609433" evidence="1">
    <location>
        <begin position="35"/>
        <end position="962"/>
    </location>
</feature>
<dbReference type="PANTHER" id="PTHR46773:SF5">
    <property type="entry name" value="OS04G0487100 PROTEIN"/>
    <property type="match status" value="1"/>
</dbReference>
<evidence type="ECO:0000256" key="1">
    <source>
        <dbReference type="SAM" id="SignalP"/>
    </source>
</evidence>
<dbReference type="Gene3D" id="2.60.120.260">
    <property type="entry name" value="Galactose-binding domain-like"/>
    <property type="match status" value="2"/>
</dbReference>
<dbReference type="InterPro" id="IPR008979">
    <property type="entry name" value="Galactose-bd-like_sf"/>
</dbReference>
<dbReference type="InterPro" id="IPR006652">
    <property type="entry name" value="Kelch_1"/>
</dbReference>
<dbReference type="CDD" id="cd02795">
    <property type="entry name" value="CBM6-CBM35-CBM36_like"/>
    <property type="match status" value="1"/>
</dbReference>
<organism evidence="3 4">
    <name type="scientific">Catalinimonas alkaloidigena</name>
    <dbReference type="NCBI Taxonomy" id="1075417"/>
    <lineage>
        <taxon>Bacteria</taxon>
        <taxon>Pseudomonadati</taxon>
        <taxon>Bacteroidota</taxon>
        <taxon>Cytophagia</taxon>
        <taxon>Cytophagales</taxon>
        <taxon>Catalimonadaceae</taxon>
        <taxon>Catalinimonas</taxon>
    </lineage>
</organism>
<dbReference type="Pfam" id="PF24681">
    <property type="entry name" value="Kelch_KLHDC2_KLHL20_DRC7"/>
    <property type="match status" value="1"/>
</dbReference>
<dbReference type="InterPro" id="IPR035986">
    <property type="entry name" value="PKD_dom_sf"/>
</dbReference>
<evidence type="ECO:0000259" key="2">
    <source>
        <dbReference type="Pfam" id="PF18962"/>
    </source>
</evidence>
<dbReference type="EMBL" id="FNFO01000003">
    <property type="protein sequence ID" value="SDK60614.1"/>
    <property type="molecule type" value="Genomic_DNA"/>
</dbReference>
<dbReference type="Pfam" id="PF18962">
    <property type="entry name" value="Por_Secre_tail"/>
    <property type="match status" value="1"/>
</dbReference>
<keyword evidence="4" id="KW-1185">Reference proteome</keyword>
<dbReference type="Gene3D" id="2.120.10.80">
    <property type="entry name" value="Kelch-type beta propeller"/>
    <property type="match status" value="2"/>
</dbReference>
<dbReference type="STRING" id="1075417.SAMN05421823_10347"/>
<dbReference type="Gene3D" id="2.60.40.10">
    <property type="entry name" value="Immunoglobulins"/>
    <property type="match status" value="1"/>
</dbReference>
<sequence length="962" mass="105021">MSFLNYFRQTKKRGYGLKAGTVLLLCALSFPGVSQTTSGWTRLPDAPQARTEGIGVFYQNKLYYFNGFSQGNTIIHSGTRYDLATDTWTPLPAMPLLPSGERSSVTHSGFTLVDDVVWLVGGRIGSNPGPVTDLVWKYHITEARWEAGPALPQPTGGGGLARVGNELHYIGGFDASALCDVSYHFVFDLTRPEKGWQDRTSTSPLPNPRNHFGTVVLEGKIYTIGGQKGHDKDPSGSCQSGYDIWDVHVYDPVTDRWKELAPFKRNDSHIETSSFALDGKIYTFGGQRWGYEVHSYDPATDRWSTLKEYEMPERLLDPVARVIGNKLLLTMGGAPSSDLPTSRTWVRDFERTPVRKLGFAPGQLALSLESGQSKSVTAVLHNTAEAVTYTLRTDAWPTWLKANPTKGTAQASDEAVTFTVDAQGLAAGTYTVPCTAEASGYTSATLTLTVTVKPATTNQVPVADAGPDQTVSDADRDGVEAVTLDGSASSDPDGNQTISSYSWREGGQQIASGKTGTVSLAVGVHQITLLVTDQQGAQSTDQVTIDVRAVAPAPPPTSTALWLEAECAEVGDAWRIKSSIDASNRGIVTRKGRYGHWPSDEAADRVRFNFSVNSSGTYHIFGRIRAMTSNRNSFWVRVDDGDWRLWEMPVNKEYDWYEKDGGAVRLSAGAHTIDIGYREPNTNLDKLYISTSDAAPSGLGGTAPACGTPPSTEEPELVWLEAECGDVGTQWQTGTSSEASQGVYLFSSTYGFLPSGQASRRVRFTWEVSEEGTYYLFGRVLSLSANRNSFWIRVNEGRWEKWGLPHNDEFQWVEQGRVALQAGENTLDIEYREPYTYLDKLCVSSSAATPTGLGQEGDCATDVDVRQPTLPPATAQPGVMAASLFPNPAQRTTSLILSELLPEVPVSIQVVDALGRVWFVQQLVPEGDALEYELATEALPTGLYTIQISQGEQQHLQKLVKE</sequence>
<feature type="signal peptide" evidence="1">
    <location>
        <begin position="1"/>
        <end position="34"/>
    </location>
</feature>
<dbReference type="PANTHER" id="PTHR46773">
    <property type="match status" value="1"/>
</dbReference>
<gene>
    <name evidence="3" type="ORF">SAMN05421823_10347</name>
</gene>
<dbReference type="InterPro" id="IPR013783">
    <property type="entry name" value="Ig-like_fold"/>
</dbReference>